<protein>
    <recommendedName>
        <fullName evidence="2">DUF5652 domain-containing protein</fullName>
    </recommendedName>
</protein>
<sequence>MEELSTGFVIFILAVALWTLPWKGYALWKSARLSDKRWFIVLLVLNTLAIVDIFYIFKFSKRQSLTSKQESPTTMSADN</sequence>
<dbReference type="EMBL" id="MHNI01000003">
    <property type="protein sequence ID" value="OGZ43777.1"/>
    <property type="molecule type" value="Genomic_DNA"/>
</dbReference>
<dbReference type="AlphaFoldDB" id="A0A1G2G102"/>
<proteinExistence type="predicted"/>
<evidence type="ECO:0000256" key="1">
    <source>
        <dbReference type="SAM" id="Phobius"/>
    </source>
</evidence>
<organism evidence="3 4">
    <name type="scientific">Candidatus Ryanbacteria bacterium RIFCSPHIGHO2_01_45_13</name>
    <dbReference type="NCBI Taxonomy" id="1802112"/>
    <lineage>
        <taxon>Bacteria</taxon>
        <taxon>Candidatus Ryaniibacteriota</taxon>
    </lineage>
</organism>
<accession>A0A1G2G102</accession>
<evidence type="ECO:0000313" key="4">
    <source>
        <dbReference type="Proteomes" id="UP000176700"/>
    </source>
</evidence>
<name>A0A1G2G102_9BACT</name>
<evidence type="ECO:0000259" key="2">
    <source>
        <dbReference type="Pfam" id="PF18893"/>
    </source>
</evidence>
<gene>
    <name evidence="3" type="ORF">A2W41_04790</name>
</gene>
<dbReference type="InterPro" id="IPR043712">
    <property type="entry name" value="DUF5652"/>
</dbReference>
<keyword evidence="1" id="KW-0472">Membrane</keyword>
<feature type="transmembrane region" description="Helical" evidence="1">
    <location>
        <begin position="38"/>
        <end position="57"/>
    </location>
</feature>
<dbReference type="Pfam" id="PF18893">
    <property type="entry name" value="DUF5652"/>
    <property type="match status" value="1"/>
</dbReference>
<keyword evidence="1" id="KW-0812">Transmembrane</keyword>
<feature type="transmembrane region" description="Helical" evidence="1">
    <location>
        <begin position="6"/>
        <end position="26"/>
    </location>
</feature>
<feature type="domain" description="DUF5652" evidence="2">
    <location>
        <begin position="10"/>
        <end position="64"/>
    </location>
</feature>
<dbReference type="Proteomes" id="UP000176700">
    <property type="component" value="Unassembled WGS sequence"/>
</dbReference>
<evidence type="ECO:0000313" key="3">
    <source>
        <dbReference type="EMBL" id="OGZ43777.1"/>
    </source>
</evidence>
<comment type="caution">
    <text evidence="3">The sequence shown here is derived from an EMBL/GenBank/DDBJ whole genome shotgun (WGS) entry which is preliminary data.</text>
</comment>
<reference evidence="3 4" key="1">
    <citation type="journal article" date="2016" name="Nat. Commun.">
        <title>Thousands of microbial genomes shed light on interconnected biogeochemical processes in an aquifer system.</title>
        <authorList>
            <person name="Anantharaman K."/>
            <person name="Brown C.T."/>
            <person name="Hug L.A."/>
            <person name="Sharon I."/>
            <person name="Castelle C.J."/>
            <person name="Probst A.J."/>
            <person name="Thomas B.C."/>
            <person name="Singh A."/>
            <person name="Wilkins M.J."/>
            <person name="Karaoz U."/>
            <person name="Brodie E.L."/>
            <person name="Williams K.H."/>
            <person name="Hubbard S.S."/>
            <person name="Banfield J.F."/>
        </authorList>
    </citation>
    <scope>NUCLEOTIDE SEQUENCE [LARGE SCALE GENOMIC DNA]</scope>
</reference>
<keyword evidence="1" id="KW-1133">Transmembrane helix</keyword>